<comment type="caution">
    <text evidence="2">The sequence shown here is derived from an EMBL/GenBank/DDBJ whole genome shotgun (WGS) entry which is preliminary data.</text>
</comment>
<evidence type="ECO:0000313" key="3">
    <source>
        <dbReference type="Proteomes" id="UP001491349"/>
    </source>
</evidence>
<name>A0ABU9E460_9FLAO</name>
<keyword evidence="1" id="KW-0732">Signal</keyword>
<evidence type="ECO:0000313" key="2">
    <source>
        <dbReference type="EMBL" id="MEK8180362.1"/>
    </source>
</evidence>
<sequence length="555" mass="64128">MKKIFFFFFLITVSWNTSAQNFYLKIVGQNDTENKTIDSIGYAKKHENVKSIITENNSLYEKLTKKGYTESRFSETIKLNDSTFCYKYDLGKRINYACIYIGIKNLENIPAFYSLKNDTLTIPYEETESFLNNTLKKLEGNGFSMAKVKLNNIQNKGNTITADLLIIKETLRQLNDIVINGYDKFPESHKKNISRLYRNKVFNQKNLDKIYNDFEKFRFIKQSKYPEILFTKDSTKVYIYLEKAKPNSFDGYIGFTNDEESKLILSGYIDLTLQNILNSGEKFSLYWKSDGQDQKTFNLSLELPYIFKSPIGLKTELNIFKQDSTFQNTRTNVELGYYFNYNTRLYLGYQSTESSDIQNVNTANLSDFDNAYLTTALEFVEFKNDDFLFPEKTNFSLKLGTGKRNSKLISDNQLFGSLNIKHNFYLNPKNIINIKSQNFYLQSKNYIINELSRFGGINSIRGFNENSLQGNTFSSLLTEYRFVLAPTIYIHSIIDYAHLQDKTTNTKENLLGLGFGFGLLSKNGLFNIVYANGSTNNQAIKLSNSIVHISFKASF</sequence>
<dbReference type="EMBL" id="JBBPCB010000004">
    <property type="protein sequence ID" value="MEK8180362.1"/>
    <property type="molecule type" value="Genomic_DNA"/>
</dbReference>
<accession>A0ABU9E460</accession>
<keyword evidence="3" id="KW-1185">Reference proteome</keyword>
<dbReference type="RefSeq" id="WP_187661038.1">
    <property type="nucleotide sequence ID" value="NZ_JACTAB010000008.1"/>
</dbReference>
<protein>
    <recommendedName>
        <fullName evidence="4">Haemolysin activator HlyB C-terminal domain-containing protein</fullName>
    </recommendedName>
</protein>
<gene>
    <name evidence="2" type="ORF">WMW71_08405</name>
</gene>
<feature type="chain" id="PRO_5047535799" description="Haemolysin activator HlyB C-terminal domain-containing protein" evidence="1">
    <location>
        <begin position="20"/>
        <end position="555"/>
    </location>
</feature>
<reference evidence="2 3" key="1">
    <citation type="submission" date="2024-04" db="EMBL/GenBank/DDBJ databases">
        <title>draft genome sequnece of Flavobacterium buctense JCM 30750.</title>
        <authorList>
            <person name="Kim D.-U."/>
        </authorList>
    </citation>
    <scope>NUCLEOTIDE SEQUENCE [LARGE SCALE GENOMIC DNA]</scope>
    <source>
        <strain evidence="2 3">JCM 30750</strain>
    </source>
</reference>
<evidence type="ECO:0000256" key="1">
    <source>
        <dbReference type="SAM" id="SignalP"/>
    </source>
</evidence>
<proteinExistence type="predicted"/>
<organism evidence="2 3">
    <name type="scientific">Flavobacterium buctense</name>
    <dbReference type="NCBI Taxonomy" id="1648146"/>
    <lineage>
        <taxon>Bacteria</taxon>
        <taxon>Pseudomonadati</taxon>
        <taxon>Bacteroidota</taxon>
        <taxon>Flavobacteriia</taxon>
        <taxon>Flavobacteriales</taxon>
        <taxon>Flavobacteriaceae</taxon>
        <taxon>Flavobacterium</taxon>
    </lineage>
</organism>
<dbReference type="Gene3D" id="2.40.160.50">
    <property type="entry name" value="membrane protein fhac: a member of the omp85/tpsb transporter family"/>
    <property type="match status" value="1"/>
</dbReference>
<dbReference type="Proteomes" id="UP001491349">
    <property type="component" value="Unassembled WGS sequence"/>
</dbReference>
<feature type="signal peptide" evidence="1">
    <location>
        <begin position="1"/>
        <end position="19"/>
    </location>
</feature>
<evidence type="ECO:0008006" key="4">
    <source>
        <dbReference type="Google" id="ProtNLM"/>
    </source>
</evidence>